<feature type="transmembrane region" description="Helical" evidence="1">
    <location>
        <begin position="32"/>
        <end position="49"/>
    </location>
</feature>
<keyword evidence="1" id="KW-0812">Transmembrane</keyword>
<name>A0A0F9IDT4_9ZZZZ</name>
<proteinExistence type="predicted"/>
<comment type="caution">
    <text evidence="2">The sequence shown here is derived from an EMBL/GenBank/DDBJ whole genome shotgun (WGS) entry which is preliminary data.</text>
</comment>
<dbReference type="AlphaFoldDB" id="A0A0F9IDT4"/>
<gene>
    <name evidence="2" type="ORF">LCGC14_1593310</name>
</gene>
<organism evidence="2">
    <name type="scientific">marine sediment metagenome</name>
    <dbReference type="NCBI Taxonomy" id="412755"/>
    <lineage>
        <taxon>unclassified sequences</taxon>
        <taxon>metagenomes</taxon>
        <taxon>ecological metagenomes</taxon>
    </lineage>
</organism>
<evidence type="ECO:0000256" key="1">
    <source>
        <dbReference type="SAM" id="Phobius"/>
    </source>
</evidence>
<reference evidence="2" key="1">
    <citation type="journal article" date="2015" name="Nature">
        <title>Complex archaea that bridge the gap between prokaryotes and eukaryotes.</title>
        <authorList>
            <person name="Spang A."/>
            <person name="Saw J.H."/>
            <person name="Jorgensen S.L."/>
            <person name="Zaremba-Niedzwiedzka K."/>
            <person name="Martijn J."/>
            <person name="Lind A.E."/>
            <person name="van Eijk R."/>
            <person name="Schleper C."/>
            <person name="Guy L."/>
            <person name="Ettema T.J."/>
        </authorList>
    </citation>
    <scope>NUCLEOTIDE SEQUENCE</scope>
</reference>
<sequence length="50" mass="6307">MERKPTRKIDLFFFEYESRYDENDDYVVHWEIDWFWLAVTAAVIVVLFFR</sequence>
<keyword evidence="1" id="KW-1133">Transmembrane helix</keyword>
<protein>
    <submittedName>
        <fullName evidence="2">Uncharacterized protein</fullName>
    </submittedName>
</protein>
<evidence type="ECO:0000313" key="2">
    <source>
        <dbReference type="EMBL" id="KKM25607.1"/>
    </source>
</evidence>
<accession>A0A0F9IDT4</accession>
<keyword evidence="1" id="KW-0472">Membrane</keyword>
<dbReference type="EMBL" id="LAZR01012682">
    <property type="protein sequence ID" value="KKM25607.1"/>
    <property type="molecule type" value="Genomic_DNA"/>
</dbReference>